<dbReference type="Proteomes" id="UP000005206">
    <property type="component" value="Chromosome 16"/>
</dbReference>
<reference evidence="8 9" key="1">
    <citation type="journal article" date="2009" name="PLoS Genet.">
        <title>The genome of Nectria haematococca: contribution of supernumerary chromosomes to gene expansion.</title>
        <authorList>
            <person name="Coleman J.J."/>
            <person name="Rounsley S.D."/>
            <person name="Rodriguez-Carres M."/>
            <person name="Kuo A."/>
            <person name="Wasmann C.C."/>
            <person name="Grimwood J."/>
            <person name="Schmutz J."/>
            <person name="Taga M."/>
            <person name="White G.J."/>
            <person name="Zhou S."/>
            <person name="Schwartz D.C."/>
            <person name="Freitag M."/>
            <person name="Ma L.J."/>
            <person name="Danchin E.G."/>
            <person name="Henrissat B."/>
            <person name="Coutinho P.M."/>
            <person name="Nelson D.R."/>
            <person name="Straney D."/>
            <person name="Napoli C.A."/>
            <person name="Barker B.M."/>
            <person name="Gribskov M."/>
            <person name="Rep M."/>
            <person name="Kroken S."/>
            <person name="Molnar I."/>
            <person name="Rensing C."/>
            <person name="Kennell J.C."/>
            <person name="Zamora J."/>
            <person name="Farman M.L."/>
            <person name="Selker E.U."/>
            <person name="Salamov A."/>
            <person name="Shapiro H."/>
            <person name="Pangilinan J."/>
            <person name="Lindquist E."/>
            <person name="Lamers C."/>
            <person name="Grigoriev I.V."/>
            <person name="Geiser D.M."/>
            <person name="Covert S.F."/>
            <person name="Temporini E."/>
            <person name="Vanetten H.D."/>
        </authorList>
    </citation>
    <scope>NUCLEOTIDE SEQUENCE [LARGE SCALE GENOMIC DNA]</scope>
    <source>
        <strain evidence="9">ATCC MYA-4622 / CBS 123669 / FGSC 9596 / NRRL 45880 / 77-13-4</strain>
    </source>
</reference>
<name>C7ZKD3_FUSV7</name>
<keyword evidence="9" id="KW-1185">Reference proteome</keyword>
<dbReference type="Pfam" id="PF07690">
    <property type="entry name" value="MFS_1"/>
    <property type="match status" value="1"/>
</dbReference>
<dbReference type="InterPro" id="IPR011701">
    <property type="entry name" value="MFS"/>
</dbReference>
<feature type="transmembrane region" description="Helical" evidence="7">
    <location>
        <begin position="115"/>
        <end position="136"/>
    </location>
</feature>
<evidence type="ECO:0000256" key="5">
    <source>
        <dbReference type="ARBA" id="ARBA00023136"/>
    </source>
</evidence>
<dbReference type="PANTHER" id="PTHR43791">
    <property type="entry name" value="PERMEASE-RELATED"/>
    <property type="match status" value="1"/>
</dbReference>
<evidence type="ECO:0000256" key="4">
    <source>
        <dbReference type="ARBA" id="ARBA00022989"/>
    </source>
</evidence>
<dbReference type="HOGENOM" id="CLU_001265_0_5_1"/>
<keyword evidence="2" id="KW-0813">Transport</keyword>
<evidence type="ECO:0000256" key="3">
    <source>
        <dbReference type="ARBA" id="ARBA00022692"/>
    </source>
</evidence>
<accession>C7ZKD3</accession>
<dbReference type="VEuPathDB" id="FungiDB:NECHADRAFT_88772"/>
<feature type="transmembrane region" description="Helical" evidence="7">
    <location>
        <begin position="381"/>
        <end position="403"/>
    </location>
</feature>
<evidence type="ECO:0000313" key="8">
    <source>
        <dbReference type="EMBL" id="EEU35539.1"/>
    </source>
</evidence>
<feature type="transmembrane region" description="Helical" evidence="7">
    <location>
        <begin position="252"/>
        <end position="274"/>
    </location>
</feature>
<comment type="subcellular location">
    <subcellularLocation>
        <location evidence="1">Membrane</location>
        <topology evidence="1">Multi-pass membrane protein</topology>
    </subcellularLocation>
</comment>
<dbReference type="EMBL" id="GG698938">
    <property type="protein sequence ID" value="EEU35539.1"/>
    <property type="molecule type" value="Genomic_DNA"/>
</dbReference>
<feature type="transmembrane region" description="Helical" evidence="7">
    <location>
        <begin position="294"/>
        <end position="312"/>
    </location>
</feature>
<keyword evidence="5 7" id="KW-0472">Membrane</keyword>
<evidence type="ECO:0000256" key="1">
    <source>
        <dbReference type="ARBA" id="ARBA00004141"/>
    </source>
</evidence>
<dbReference type="Gene3D" id="1.20.1250.20">
    <property type="entry name" value="MFS general substrate transporter like domains"/>
    <property type="match status" value="1"/>
</dbReference>
<keyword evidence="3 7" id="KW-0812">Transmembrane</keyword>
<feature type="transmembrane region" description="Helical" evidence="7">
    <location>
        <begin position="148"/>
        <end position="167"/>
    </location>
</feature>
<dbReference type="InParanoid" id="C7ZKD3"/>
<gene>
    <name evidence="8" type="ORF">NECHADRAFT_88772</name>
</gene>
<dbReference type="eggNOG" id="KOG2533">
    <property type="taxonomic scope" value="Eukaryota"/>
</dbReference>
<dbReference type="AlphaFoldDB" id="C7ZKD3"/>
<feature type="transmembrane region" description="Helical" evidence="7">
    <location>
        <begin position="409"/>
        <end position="433"/>
    </location>
</feature>
<organism evidence="8 9">
    <name type="scientific">Fusarium vanettenii (strain ATCC MYA-4622 / CBS 123669 / FGSC 9596 / NRRL 45880 / 77-13-4)</name>
    <name type="common">Fusarium solani subsp. pisi</name>
    <dbReference type="NCBI Taxonomy" id="660122"/>
    <lineage>
        <taxon>Eukaryota</taxon>
        <taxon>Fungi</taxon>
        <taxon>Dikarya</taxon>
        <taxon>Ascomycota</taxon>
        <taxon>Pezizomycotina</taxon>
        <taxon>Sordariomycetes</taxon>
        <taxon>Hypocreomycetidae</taxon>
        <taxon>Hypocreales</taxon>
        <taxon>Nectriaceae</taxon>
        <taxon>Fusarium</taxon>
        <taxon>Fusarium solani species complex</taxon>
        <taxon>Fusarium vanettenii</taxon>
    </lineage>
</organism>
<evidence type="ECO:0000256" key="7">
    <source>
        <dbReference type="SAM" id="Phobius"/>
    </source>
</evidence>
<evidence type="ECO:0000256" key="2">
    <source>
        <dbReference type="ARBA" id="ARBA00022448"/>
    </source>
</evidence>
<keyword evidence="6" id="KW-0325">Glycoprotein</keyword>
<keyword evidence="4 7" id="KW-1133">Transmembrane helix</keyword>
<dbReference type="InterPro" id="IPR036259">
    <property type="entry name" value="MFS_trans_sf"/>
</dbReference>
<evidence type="ECO:0000256" key="6">
    <source>
        <dbReference type="ARBA" id="ARBA00023180"/>
    </source>
</evidence>
<dbReference type="PANTHER" id="PTHR43791:SF7">
    <property type="entry name" value="MAJOR FACILITATOR SUPERFAMILY (MFS) PROFILE DOMAIN-CONTAINING PROTEIN"/>
    <property type="match status" value="1"/>
</dbReference>
<sequence>MTQPFSPDAKGHQSTKEMDNIEAGIGNSANNDVAEGKVQDIILDTINAADGQYTEADYKRADKTSISTQATFGMREDTGLVGQQFSWLSTIFYIMYLVGEAPGNYLMQCFSLNKTLFICMLCWGVFVLCIGFTHSFAQLMALRALQGLFECTISPAFLLITASFYVSREHTMRSIIWGTSNSGMDILTQLVMYGIGKAAQASPSSFGPWRYISIFLGSWTIIMSFCSLLVLGTPNEVRWLSNEEKRIAAARVTYFFFFTVIVNSLPNGGTTAFGNLVYVSFGFTNLETLVKGTIPQNIVTIAWFLCVGFLTLKRPNLRFILMVVSTIPAFVGMLALGLLPKDGMLWTRWGLYLMTVTGRLPGLLIWTLLPSNVAGRTKKSVTGAVMFIAYCIGNAIGVQTFQAKWAPRYVPSMIICGVMYALECILFILWRFYYIVQNRRRAKLVEDMGLTPEESAHQGQINGEMDVTDWENIHFRYSIAARRDETANLFVEIDRNRNVTFMKSLKLSTGPLPDQGPHFTSILRRSLQTAKNSSSAPSLYKDFD</sequence>
<dbReference type="GO" id="GO:0016020">
    <property type="term" value="C:membrane"/>
    <property type="evidence" value="ECO:0007669"/>
    <property type="project" value="UniProtKB-SubCell"/>
</dbReference>
<feature type="transmembrane region" description="Helical" evidence="7">
    <location>
        <begin position="351"/>
        <end position="369"/>
    </location>
</feature>
<dbReference type="OMA" id="AWRTYYV"/>
<evidence type="ECO:0008006" key="10">
    <source>
        <dbReference type="Google" id="ProtNLM"/>
    </source>
</evidence>
<proteinExistence type="predicted"/>
<dbReference type="GeneID" id="9675856"/>
<dbReference type="SUPFAM" id="SSF103473">
    <property type="entry name" value="MFS general substrate transporter"/>
    <property type="match status" value="1"/>
</dbReference>
<evidence type="ECO:0000313" key="9">
    <source>
        <dbReference type="Proteomes" id="UP000005206"/>
    </source>
</evidence>
<feature type="transmembrane region" description="Helical" evidence="7">
    <location>
        <begin position="319"/>
        <end position="339"/>
    </location>
</feature>
<dbReference type="GO" id="GO:0022857">
    <property type="term" value="F:transmembrane transporter activity"/>
    <property type="evidence" value="ECO:0007669"/>
    <property type="project" value="InterPro"/>
</dbReference>
<dbReference type="OrthoDB" id="6730379at2759"/>
<dbReference type="RefSeq" id="XP_003041252.1">
    <property type="nucleotide sequence ID" value="XM_003041206.1"/>
</dbReference>
<protein>
    <recommendedName>
        <fullName evidence="10">Major facilitator superfamily (MFS) profile domain-containing protein</fullName>
    </recommendedName>
</protein>
<feature type="transmembrane region" description="Helical" evidence="7">
    <location>
        <begin position="211"/>
        <end position="231"/>
    </location>
</feature>
<dbReference type="KEGG" id="nhe:NECHADRAFT_88772"/>